<comment type="caution">
    <text evidence="1">The sequence shown here is derived from an EMBL/GenBank/DDBJ whole genome shotgun (WGS) entry which is preliminary data.</text>
</comment>
<reference evidence="1 2" key="1">
    <citation type="submission" date="2019-05" db="EMBL/GenBank/DDBJ databases">
        <title>Mikania micrantha, genome provides insights into the molecular mechanism of rapid growth.</title>
        <authorList>
            <person name="Liu B."/>
        </authorList>
    </citation>
    <scope>NUCLEOTIDE SEQUENCE [LARGE SCALE GENOMIC DNA]</scope>
    <source>
        <strain evidence="1">NLD-2019</strain>
        <tissue evidence="1">Leaf</tissue>
    </source>
</reference>
<keyword evidence="2" id="KW-1185">Reference proteome</keyword>
<accession>A0A5N6P2H0</accession>
<protein>
    <submittedName>
        <fullName evidence="1">Uncharacterized protein</fullName>
    </submittedName>
</protein>
<gene>
    <name evidence="1" type="ORF">E3N88_14800</name>
</gene>
<name>A0A5N6P2H0_9ASTR</name>
<dbReference type="Proteomes" id="UP000326396">
    <property type="component" value="Linkage Group LG15"/>
</dbReference>
<evidence type="ECO:0000313" key="2">
    <source>
        <dbReference type="Proteomes" id="UP000326396"/>
    </source>
</evidence>
<organism evidence="1 2">
    <name type="scientific">Mikania micrantha</name>
    <name type="common">bitter vine</name>
    <dbReference type="NCBI Taxonomy" id="192012"/>
    <lineage>
        <taxon>Eukaryota</taxon>
        <taxon>Viridiplantae</taxon>
        <taxon>Streptophyta</taxon>
        <taxon>Embryophyta</taxon>
        <taxon>Tracheophyta</taxon>
        <taxon>Spermatophyta</taxon>
        <taxon>Magnoliopsida</taxon>
        <taxon>eudicotyledons</taxon>
        <taxon>Gunneridae</taxon>
        <taxon>Pentapetalae</taxon>
        <taxon>asterids</taxon>
        <taxon>campanulids</taxon>
        <taxon>Asterales</taxon>
        <taxon>Asteraceae</taxon>
        <taxon>Asteroideae</taxon>
        <taxon>Heliantheae alliance</taxon>
        <taxon>Eupatorieae</taxon>
        <taxon>Mikania</taxon>
    </lineage>
</organism>
<dbReference type="OrthoDB" id="1636814at2759"/>
<proteinExistence type="predicted"/>
<sequence>MFNSSNGNSGDEAFSSDMFADLSHLLSSRWCRGPAPPGGRGVQMSLLHLEKQEVKQNNKTDPREASTLEQYFDFDEVEHDCESAHKKGDIEATLLKRNRDWKAIAKQHYIKYEGYDDKERVRANPPKGMHAKNWRKVIDYILMDAHKRQ</sequence>
<dbReference type="AlphaFoldDB" id="A0A5N6P2H0"/>
<dbReference type="EMBL" id="SZYD01000007">
    <property type="protein sequence ID" value="KAD5803440.1"/>
    <property type="molecule type" value="Genomic_DNA"/>
</dbReference>
<evidence type="ECO:0000313" key="1">
    <source>
        <dbReference type="EMBL" id="KAD5803440.1"/>
    </source>
</evidence>